<dbReference type="SUPFAM" id="SSF51735">
    <property type="entry name" value="NAD(P)-binding Rossmann-fold domains"/>
    <property type="match status" value="1"/>
</dbReference>
<keyword evidence="2" id="KW-0521">NADP</keyword>
<accession>A0A7D8UNT3</accession>
<dbReference type="Proteomes" id="UP000481288">
    <property type="component" value="Unassembled WGS sequence"/>
</dbReference>
<dbReference type="InterPro" id="IPR036291">
    <property type="entry name" value="NAD(P)-bd_dom_sf"/>
</dbReference>
<dbReference type="InterPro" id="IPR051122">
    <property type="entry name" value="SDR_DHRS6-like"/>
</dbReference>
<dbReference type="PRINTS" id="PR00081">
    <property type="entry name" value="GDHRDH"/>
</dbReference>
<dbReference type="Pfam" id="PF23441">
    <property type="entry name" value="SDR"/>
    <property type="match status" value="1"/>
</dbReference>
<dbReference type="Gene3D" id="3.40.50.720">
    <property type="entry name" value="NAD(P)-binding Rossmann-like Domain"/>
    <property type="match status" value="1"/>
</dbReference>
<sequence length="273" mass="28692">MVKSADKLINKRIIVVGGTSGIGFGAAQAFIDAGSKVTVISSNHSRVDEAVKRLGSPNASGTVGNVREEESFIEVLKGLAPVDHIVFSGVDKIIRGKLEELNLDDAKFLFGVKFWGAVTIGKGLSTLSTSIYYSSIKAEKSAAVKKYDIINPGGSFTLTSGTAALKPGKGASTGGALNGGVISLTKGLAGDLAEKKIRVNVVTPGLVKSELWAKMGRTEQEQQETFEKTSLPVGFVATPDDIAEAYLYLAKADYATGTSIEIGEWLCARGRFG</sequence>
<dbReference type="CDD" id="cd05233">
    <property type="entry name" value="SDR_c"/>
    <property type="match status" value="1"/>
</dbReference>
<dbReference type="AlphaFoldDB" id="A0A7D8UNT3"/>
<keyword evidence="3" id="KW-0560">Oxidoreductase</keyword>
<evidence type="ECO:0000256" key="2">
    <source>
        <dbReference type="ARBA" id="ARBA00022857"/>
    </source>
</evidence>
<organism evidence="4 5">
    <name type="scientific">Lachnellula cervina</name>
    <dbReference type="NCBI Taxonomy" id="1316786"/>
    <lineage>
        <taxon>Eukaryota</taxon>
        <taxon>Fungi</taxon>
        <taxon>Dikarya</taxon>
        <taxon>Ascomycota</taxon>
        <taxon>Pezizomycotina</taxon>
        <taxon>Leotiomycetes</taxon>
        <taxon>Helotiales</taxon>
        <taxon>Lachnaceae</taxon>
        <taxon>Lachnellula</taxon>
    </lineage>
</organism>
<dbReference type="PANTHER" id="PTHR43477:SF1">
    <property type="entry name" value="DIHYDROANTICAPSIN 7-DEHYDROGENASE"/>
    <property type="match status" value="1"/>
</dbReference>
<dbReference type="OrthoDB" id="294295at2759"/>
<evidence type="ECO:0000256" key="3">
    <source>
        <dbReference type="ARBA" id="ARBA00023002"/>
    </source>
</evidence>
<evidence type="ECO:0000256" key="1">
    <source>
        <dbReference type="ARBA" id="ARBA00006484"/>
    </source>
</evidence>
<evidence type="ECO:0000313" key="4">
    <source>
        <dbReference type="EMBL" id="TVY53701.1"/>
    </source>
</evidence>
<name>A0A7D8UNT3_9HELO</name>
<evidence type="ECO:0000313" key="5">
    <source>
        <dbReference type="Proteomes" id="UP000481288"/>
    </source>
</evidence>
<dbReference type="GO" id="GO:0016491">
    <property type="term" value="F:oxidoreductase activity"/>
    <property type="evidence" value="ECO:0007669"/>
    <property type="project" value="UniProtKB-KW"/>
</dbReference>
<reference evidence="4 5" key="1">
    <citation type="submission" date="2018-05" db="EMBL/GenBank/DDBJ databases">
        <title>Whole genome sequencing for identification of molecular markers to develop diagnostic detection tools for the regulated plant pathogen Lachnellula willkommii.</title>
        <authorList>
            <person name="Giroux E."/>
            <person name="Bilodeau G."/>
        </authorList>
    </citation>
    <scope>NUCLEOTIDE SEQUENCE [LARGE SCALE GENOMIC DNA]</scope>
    <source>
        <strain evidence="4 5">CBS 625.97</strain>
    </source>
</reference>
<dbReference type="EMBL" id="QGMG01000423">
    <property type="protein sequence ID" value="TVY53701.1"/>
    <property type="molecule type" value="Genomic_DNA"/>
</dbReference>
<comment type="similarity">
    <text evidence="1">Belongs to the short-chain dehydrogenases/reductases (SDR) family.</text>
</comment>
<proteinExistence type="inferred from homology"/>
<dbReference type="PANTHER" id="PTHR43477">
    <property type="entry name" value="DIHYDROANTICAPSIN 7-DEHYDROGENASE"/>
    <property type="match status" value="1"/>
</dbReference>
<dbReference type="InterPro" id="IPR002347">
    <property type="entry name" value="SDR_fam"/>
</dbReference>
<keyword evidence="5" id="KW-1185">Reference proteome</keyword>
<dbReference type="InterPro" id="IPR057571">
    <property type="entry name" value="SDR_PhqE-like"/>
</dbReference>
<gene>
    <name evidence="4" type="primary">Cbr4</name>
    <name evidence="4" type="ORF">LCER1_G006149</name>
</gene>
<protein>
    <submittedName>
        <fullName evidence="4">Carbonyl reductase family member 4</fullName>
    </submittedName>
</protein>
<comment type="caution">
    <text evidence="4">The sequence shown here is derived from an EMBL/GenBank/DDBJ whole genome shotgun (WGS) entry which is preliminary data.</text>
</comment>